<dbReference type="Pfam" id="PF01809">
    <property type="entry name" value="YidD"/>
    <property type="match status" value="1"/>
</dbReference>
<sequence>MLRVIHWYQRNFAFLQHRCVFTPSCSNYAKEAFLKHSYGRALWISIVRLLRCGPWIENHYDPVPQKESENVK</sequence>
<keyword evidence="2" id="KW-1185">Reference proteome</keyword>
<dbReference type="SMART" id="SM01234">
    <property type="entry name" value="Haemolytic"/>
    <property type="match status" value="1"/>
</dbReference>
<protein>
    <submittedName>
        <fullName evidence="1">Membrane protein insertion efficiency factor YidD</fullName>
    </submittedName>
</protein>
<accession>A0ABY5DJ00</accession>
<dbReference type="PANTHER" id="PTHR33383">
    <property type="entry name" value="MEMBRANE PROTEIN INSERTION EFFICIENCY FACTOR-RELATED"/>
    <property type="match status" value="1"/>
</dbReference>
<dbReference type="EMBL" id="CP092900">
    <property type="protein sequence ID" value="UTC24553.1"/>
    <property type="molecule type" value="Genomic_DNA"/>
</dbReference>
<dbReference type="PANTHER" id="PTHR33383:SF1">
    <property type="entry name" value="MEMBRANE PROTEIN INSERTION EFFICIENCY FACTOR-RELATED"/>
    <property type="match status" value="1"/>
</dbReference>
<dbReference type="InterPro" id="IPR002696">
    <property type="entry name" value="Membr_insert_effic_factor_YidD"/>
</dbReference>
<reference evidence="1 2" key="1">
    <citation type="journal article" date="2022" name="Nat. Microbiol.">
        <title>The microbiome of a bacterivorous marine choanoflagellate contains a resource-demanding obligate bacterial associate.</title>
        <authorList>
            <person name="Needham D.M."/>
            <person name="Poirier C."/>
            <person name="Bachy C."/>
            <person name="George E.E."/>
            <person name="Wilken S."/>
            <person name="Yung C.C.M."/>
            <person name="Limardo A.J."/>
            <person name="Morando M."/>
            <person name="Sudek L."/>
            <person name="Malmstrom R.R."/>
            <person name="Keeling P.J."/>
            <person name="Santoro A.E."/>
            <person name="Worden A.Z."/>
        </authorList>
    </citation>
    <scope>NUCLEOTIDE SEQUENCE [LARGE SCALE GENOMIC DNA]</scope>
    <source>
        <strain evidence="1 2">Comchoano-1</strain>
    </source>
</reference>
<proteinExistence type="predicted"/>
<name>A0ABY5DJ00_9GAMM</name>
<evidence type="ECO:0000313" key="1">
    <source>
        <dbReference type="EMBL" id="UTC24553.1"/>
    </source>
</evidence>
<dbReference type="RefSeq" id="WP_258568337.1">
    <property type="nucleotide sequence ID" value="NZ_CP092900.1"/>
</dbReference>
<dbReference type="Proteomes" id="UP001055955">
    <property type="component" value="Chromosome"/>
</dbReference>
<evidence type="ECO:0000313" key="2">
    <source>
        <dbReference type="Proteomes" id="UP001055955"/>
    </source>
</evidence>
<dbReference type="NCBIfam" id="TIGR00278">
    <property type="entry name" value="membrane protein insertion efficiency factor YidD"/>
    <property type="match status" value="1"/>
</dbReference>
<gene>
    <name evidence="1" type="primary">yidD</name>
    <name evidence="1" type="ORF">MMH89_00020</name>
</gene>
<organism evidence="1 2">
    <name type="scientific">Candidatus Comchoanobacter bicostacola</name>
    <dbReference type="NCBI Taxonomy" id="2919598"/>
    <lineage>
        <taxon>Bacteria</taxon>
        <taxon>Pseudomonadati</taxon>
        <taxon>Pseudomonadota</taxon>
        <taxon>Gammaproteobacteria</taxon>
        <taxon>Candidatus Comchoanobacterales</taxon>
        <taxon>Candidatus Comchoanobacteraceae</taxon>
        <taxon>Candidatus Comchoanobacter</taxon>
    </lineage>
</organism>